<dbReference type="InterPro" id="IPR010598">
    <property type="entry name" value="C5-epim_C"/>
</dbReference>
<dbReference type="InterPro" id="IPR039721">
    <property type="entry name" value="C5-epimerase"/>
</dbReference>
<accession>A0A974WHW8</accession>
<dbReference type="AlphaFoldDB" id="A0A974WHW8"/>
<dbReference type="GO" id="GO:0015012">
    <property type="term" value="P:heparan sulfate proteoglycan biosynthetic process"/>
    <property type="evidence" value="ECO:0007669"/>
    <property type="project" value="InterPro"/>
</dbReference>
<dbReference type="PANTHER" id="PTHR13174:SF3">
    <property type="entry name" value="D-GLUCURONYL C5-EPIMERASE"/>
    <property type="match status" value="1"/>
</dbReference>
<dbReference type="PANTHER" id="PTHR13174">
    <property type="entry name" value="D-GLUCURONYL C5-EPIMERASE"/>
    <property type="match status" value="1"/>
</dbReference>
<dbReference type="InterPro" id="IPR008928">
    <property type="entry name" value="6-hairpin_glycosidase_sf"/>
</dbReference>
<keyword evidence="3" id="KW-1185">Reference proteome</keyword>
<reference evidence="2" key="1">
    <citation type="submission" date="2021-02" db="EMBL/GenBank/DDBJ databases">
        <title>Fulvivirga sp. S481 isolated from sea water.</title>
        <authorList>
            <person name="Bae S.S."/>
            <person name="Baek K."/>
        </authorList>
    </citation>
    <scope>NUCLEOTIDE SEQUENCE</scope>
    <source>
        <strain evidence="2">S481</strain>
    </source>
</reference>
<dbReference type="Proteomes" id="UP000662783">
    <property type="component" value="Chromosome"/>
</dbReference>
<dbReference type="Pfam" id="PF06662">
    <property type="entry name" value="C5-epim_C"/>
    <property type="match status" value="1"/>
</dbReference>
<protein>
    <recommendedName>
        <fullName evidence="1">D-glucuronyl C5-epimerase C-terminal domain-containing protein</fullName>
    </recommendedName>
</protein>
<dbReference type="RefSeq" id="WP_205722959.1">
    <property type="nucleotide sequence ID" value="NZ_CP070608.1"/>
</dbReference>
<sequence length="309" mass="36602">MEENKHIKLPLGTVSLSPELGSYYIDMRPAKIHYQPNIWGGDFDQNGVPRISFKGELGYFPINIAQYGFMLHAEWLETGNIETLELMKSCLNVLEEIKTENNDHCVWWHNEINYRYNIEPPWASAMAQGELISFYLRMYQILGETDLLNTALKSYEFMRVNVSEGGVRQYSEDLGTWLEEYPSDPPSFVLNGFIYAIFGIYDLYRVTRNELINEDLQRLLNTVKNNLSKFDAGFWSYYDLQKKELVRYYYQKNVHIPQLNVLYQLTNEPVFLKYAEKWERQLTSINYLIVKIMYRVLPRVRKLKKLISF</sequence>
<evidence type="ECO:0000313" key="3">
    <source>
        <dbReference type="Proteomes" id="UP000662783"/>
    </source>
</evidence>
<dbReference type="SUPFAM" id="SSF48208">
    <property type="entry name" value="Six-hairpin glycosidases"/>
    <property type="match status" value="1"/>
</dbReference>
<dbReference type="Gene3D" id="1.50.10.20">
    <property type="match status" value="1"/>
</dbReference>
<dbReference type="KEGG" id="fuv:JR347_05040"/>
<dbReference type="GO" id="GO:0047464">
    <property type="term" value="F:heparosan-N-sulfate-glucuronate 5-epimerase activity"/>
    <property type="evidence" value="ECO:0007669"/>
    <property type="project" value="InterPro"/>
</dbReference>
<organism evidence="2 3">
    <name type="scientific">Fulvivirga lutea</name>
    <dbReference type="NCBI Taxonomy" id="2810512"/>
    <lineage>
        <taxon>Bacteria</taxon>
        <taxon>Pseudomonadati</taxon>
        <taxon>Bacteroidota</taxon>
        <taxon>Cytophagia</taxon>
        <taxon>Cytophagales</taxon>
        <taxon>Fulvivirgaceae</taxon>
        <taxon>Fulvivirga</taxon>
    </lineage>
</organism>
<dbReference type="GO" id="GO:0005975">
    <property type="term" value="P:carbohydrate metabolic process"/>
    <property type="evidence" value="ECO:0007669"/>
    <property type="project" value="InterPro"/>
</dbReference>
<name>A0A974WHW8_9BACT</name>
<feature type="domain" description="D-glucuronyl C5-epimerase C-terminal" evidence="1">
    <location>
        <begin position="110"/>
        <end position="279"/>
    </location>
</feature>
<evidence type="ECO:0000313" key="2">
    <source>
        <dbReference type="EMBL" id="QSE98445.1"/>
    </source>
</evidence>
<proteinExistence type="predicted"/>
<gene>
    <name evidence="2" type="ORF">JR347_05040</name>
</gene>
<evidence type="ECO:0000259" key="1">
    <source>
        <dbReference type="Pfam" id="PF06662"/>
    </source>
</evidence>
<dbReference type="EMBL" id="CP070608">
    <property type="protein sequence ID" value="QSE98445.1"/>
    <property type="molecule type" value="Genomic_DNA"/>
</dbReference>